<evidence type="ECO:0000259" key="14">
    <source>
        <dbReference type="PROSITE" id="PS51057"/>
    </source>
</evidence>
<evidence type="ECO:0000256" key="2">
    <source>
        <dbReference type="ARBA" id="ARBA00005733"/>
    </source>
</evidence>
<dbReference type="PRINTS" id="PR00027">
    <property type="entry name" value="PAIREDBOX"/>
</dbReference>
<evidence type="ECO:0000256" key="5">
    <source>
        <dbReference type="ARBA" id="ARBA00023015"/>
    </source>
</evidence>
<dbReference type="Proteomes" id="UP000614601">
    <property type="component" value="Unassembled WGS sequence"/>
</dbReference>
<dbReference type="PANTHER" id="PTHR45636">
    <property type="entry name" value="PAIRED BOX PROTEIN PAX-6-RELATED-RELATED"/>
    <property type="match status" value="1"/>
</dbReference>
<dbReference type="AlphaFoldDB" id="A0A811K970"/>
<keyword evidence="5" id="KW-0805">Transcription regulation</keyword>
<dbReference type="SUPFAM" id="SSF46689">
    <property type="entry name" value="Homeodomain-like"/>
    <property type="match status" value="2"/>
</dbReference>
<sequence length="294" mass="32856">MMDSDSNGSTGQSSDSSTSSSSPSLTPLTFTNIMGQGRVNQLGGVFINGRPLPHHVRLQIVELAAKGVKPCHISRQLRVSHGCVSKILYRYAETGTVVPGQVSVASETNKVSEEVEQHVIGVHMNHPEMSAAKIRSSLITQGICNRNELPSTQFITKIIKAQENRIQLKHSILNILSDHEKHKNSSHRRSRTWFAPEQLECLEQAFQRNSYPDANERERLSAETGLSENKIQVWFSNRRARFRKSLGTNNLEQWSAVLRDSAMSLEKPEAVNETLLASQLLLRLCQNSLSYKLA</sequence>
<feature type="domain" description="Paired" evidence="14">
    <location>
        <begin position="35"/>
        <end position="162"/>
    </location>
</feature>
<keyword evidence="8" id="KW-0804">Transcription</keyword>
<dbReference type="InterPro" id="IPR009057">
    <property type="entry name" value="Homeodomain-like_sf"/>
</dbReference>
<proteinExistence type="inferred from homology"/>
<dbReference type="InterPro" id="IPR043565">
    <property type="entry name" value="PAX_fam"/>
</dbReference>
<dbReference type="CDD" id="cd00086">
    <property type="entry name" value="homeodomain"/>
    <property type="match status" value="1"/>
</dbReference>
<dbReference type="Pfam" id="PF00046">
    <property type="entry name" value="Homeodomain"/>
    <property type="match status" value="1"/>
</dbReference>
<keyword evidence="16" id="KW-1185">Reference proteome</keyword>
<dbReference type="OrthoDB" id="3225452at2759"/>
<gene>
    <name evidence="15" type="ORF">BOKJ2_LOCUS3930</name>
</gene>
<evidence type="ECO:0000313" key="16">
    <source>
        <dbReference type="Proteomes" id="UP000614601"/>
    </source>
</evidence>
<dbReference type="InterPro" id="IPR017970">
    <property type="entry name" value="Homeobox_CS"/>
</dbReference>
<evidence type="ECO:0000256" key="1">
    <source>
        <dbReference type="ARBA" id="ARBA00004123"/>
    </source>
</evidence>
<feature type="domain" description="Homeobox" evidence="13">
    <location>
        <begin position="185"/>
        <end position="245"/>
    </location>
</feature>
<dbReference type="GO" id="GO:0000981">
    <property type="term" value="F:DNA-binding transcription factor activity, RNA polymerase II-specific"/>
    <property type="evidence" value="ECO:0007669"/>
    <property type="project" value="InterPro"/>
</dbReference>
<dbReference type="PANTHER" id="PTHR45636:SF49">
    <property type="entry name" value="PAIRED BOX PROTEIN 3 HOMOLOG"/>
    <property type="match status" value="1"/>
</dbReference>
<evidence type="ECO:0000256" key="9">
    <source>
        <dbReference type="ARBA" id="ARBA00023242"/>
    </source>
</evidence>
<dbReference type="PROSITE" id="PS51057">
    <property type="entry name" value="PAIRED_2"/>
    <property type="match status" value="1"/>
</dbReference>
<evidence type="ECO:0000259" key="13">
    <source>
        <dbReference type="PROSITE" id="PS50071"/>
    </source>
</evidence>
<dbReference type="InterPro" id="IPR036388">
    <property type="entry name" value="WH-like_DNA-bd_sf"/>
</dbReference>
<protein>
    <submittedName>
        <fullName evidence="15">Uncharacterized protein</fullName>
    </submittedName>
</protein>
<name>A0A811K970_9BILA</name>
<keyword evidence="3" id="KW-0217">Developmental protein</keyword>
<dbReference type="EMBL" id="CAJFDH010000002">
    <property type="protein sequence ID" value="CAD5211895.1"/>
    <property type="molecule type" value="Genomic_DNA"/>
</dbReference>
<reference evidence="15" key="1">
    <citation type="submission" date="2020-09" db="EMBL/GenBank/DDBJ databases">
        <authorList>
            <person name="Kikuchi T."/>
        </authorList>
    </citation>
    <scope>NUCLEOTIDE SEQUENCE</scope>
    <source>
        <strain evidence="15">SH1</strain>
    </source>
</reference>
<dbReference type="PROSITE" id="PS50071">
    <property type="entry name" value="HOMEOBOX_2"/>
    <property type="match status" value="1"/>
</dbReference>
<dbReference type="EMBL" id="CAJFCW020000002">
    <property type="protein sequence ID" value="CAG9094652.1"/>
    <property type="molecule type" value="Genomic_DNA"/>
</dbReference>
<comment type="similarity">
    <text evidence="2">Belongs to the paired homeobox family.</text>
</comment>
<evidence type="ECO:0000256" key="8">
    <source>
        <dbReference type="ARBA" id="ARBA00023163"/>
    </source>
</evidence>
<comment type="caution">
    <text evidence="15">The sequence shown here is derived from an EMBL/GenBank/DDBJ whole genome shotgun (WGS) entry which is preliminary data.</text>
</comment>
<evidence type="ECO:0000256" key="6">
    <source>
        <dbReference type="ARBA" id="ARBA00023125"/>
    </source>
</evidence>
<feature type="DNA-binding region" description="Homeobox" evidence="10">
    <location>
        <begin position="187"/>
        <end position="246"/>
    </location>
</feature>
<keyword evidence="7 10" id="KW-0371">Homeobox</keyword>
<dbReference type="GO" id="GO:0005634">
    <property type="term" value="C:nucleus"/>
    <property type="evidence" value="ECO:0007669"/>
    <property type="project" value="UniProtKB-SubCell"/>
</dbReference>
<dbReference type="Gene3D" id="1.10.10.10">
    <property type="entry name" value="Winged helix-like DNA-binding domain superfamily/Winged helix DNA-binding domain"/>
    <property type="match status" value="2"/>
</dbReference>
<evidence type="ECO:0000256" key="11">
    <source>
        <dbReference type="RuleBase" id="RU000682"/>
    </source>
</evidence>
<dbReference type="SMART" id="SM00351">
    <property type="entry name" value="PAX"/>
    <property type="match status" value="1"/>
</dbReference>
<organism evidence="15 16">
    <name type="scientific">Bursaphelenchus okinawaensis</name>
    <dbReference type="NCBI Taxonomy" id="465554"/>
    <lineage>
        <taxon>Eukaryota</taxon>
        <taxon>Metazoa</taxon>
        <taxon>Ecdysozoa</taxon>
        <taxon>Nematoda</taxon>
        <taxon>Chromadorea</taxon>
        <taxon>Rhabditida</taxon>
        <taxon>Tylenchina</taxon>
        <taxon>Tylenchomorpha</taxon>
        <taxon>Aphelenchoidea</taxon>
        <taxon>Aphelenchoididae</taxon>
        <taxon>Bursaphelenchus</taxon>
    </lineage>
</organism>
<keyword evidence="9 10" id="KW-0539">Nucleus</keyword>
<feature type="region of interest" description="Disordered" evidence="12">
    <location>
        <begin position="1"/>
        <end position="28"/>
    </location>
</feature>
<evidence type="ECO:0000256" key="3">
    <source>
        <dbReference type="ARBA" id="ARBA00022473"/>
    </source>
</evidence>
<dbReference type="SMART" id="SM00389">
    <property type="entry name" value="HOX"/>
    <property type="match status" value="1"/>
</dbReference>
<dbReference type="Pfam" id="PF00292">
    <property type="entry name" value="PAX"/>
    <property type="match status" value="1"/>
</dbReference>
<evidence type="ECO:0000256" key="4">
    <source>
        <dbReference type="ARBA" id="ARBA00022724"/>
    </source>
</evidence>
<dbReference type="GO" id="GO:0000978">
    <property type="term" value="F:RNA polymerase II cis-regulatory region sequence-specific DNA binding"/>
    <property type="evidence" value="ECO:0007669"/>
    <property type="project" value="TreeGrafter"/>
</dbReference>
<comment type="subcellular location">
    <subcellularLocation>
        <location evidence="1 10 11">Nucleus</location>
    </subcellularLocation>
</comment>
<evidence type="ECO:0000256" key="10">
    <source>
        <dbReference type="PROSITE-ProRule" id="PRU00108"/>
    </source>
</evidence>
<dbReference type="Proteomes" id="UP000783686">
    <property type="component" value="Unassembled WGS sequence"/>
</dbReference>
<accession>A0A811K970</accession>
<dbReference type="Gene3D" id="1.10.10.60">
    <property type="entry name" value="Homeodomain-like"/>
    <property type="match status" value="1"/>
</dbReference>
<keyword evidence="4" id="KW-0563">Paired box</keyword>
<evidence type="ECO:0000256" key="12">
    <source>
        <dbReference type="SAM" id="MobiDB-lite"/>
    </source>
</evidence>
<dbReference type="InterPro" id="IPR001523">
    <property type="entry name" value="Paired_dom"/>
</dbReference>
<keyword evidence="6 10" id="KW-0238">DNA-binding</keyword>
<dbReference type="PROSITE" id="PS00027">
    <property type="entry name" value="HOMEOBOX_1"/>
    <property type="match status" value="1"/>
</dbReference>
<evidence type="ECO:0000256" key="7">
    <source>
        <dbReference type="ARBA" id="ARBA00023155"/>
    </source>
</evidence>
<dbReference type="InterPro" id="IPR001356">
    <property type="entry name" value="HD"/>
</dbReference>
<evidence type="ECO:0000313" key="15">
    <source>
        <dbReference type="EMBL" id="CAD5211895.1"/>
    </source>
</evidence>